<dbReference type="EMBL" id="BARW01014509">
    <property type="protein sequence ID" value="GAI76584.1"/>
    <property type="molecule type" value="Genomic_DNA"/>
</dbReference>
<name>X1T9B2_9ZZZZ</name>
<dbReference type="InterPro" id="IPR027417">
    <property type="entry name" value="P-loop_NTPase"/>
</dbReference>
<sequence>QLGGRESFLELENKEDPFESGINIDVRLGKGKYLDVSSLSGGERTLVALSLLFAIQEYKPYYFYIFDEIDAALDKRNSERLSGLLKNNIRNAQYIVITHNDSLISDSPVLFGVTMQEGKSKVLSLKF</sequence>
<comment type="caution">
    <text evidence="2">The sequence shown here is derived from an EMBL/GenBank/DDBJ whole genome shotgun (WGS) entry which is preliminary data.</text>
</comment>
<evidence type="ECO:0000259" key="1">
    <source>
        <dbReference type="Pfam" id="PF02463"/>
    </source>
</evidence>
<proteinExistence type="predicted"/>
<dbReference type="AlphaFoldDB" id="X1T9B2"/>
<feature type="non-terminal residue" evidence="2">
    <location>
        <position position="1"/>
    </location>
</feature>
<gene>
    <name evidence="2" type="ORF">S12H4_25697</name>
</gene>
<accession>X1T9B2</accession>
<dbReference type="InterPro" id="IPR003395">
    <property type="entry name" value="RecF/RecN/SMC_N"/>
</dbReference>
<dbReference type="SUPFAM" id="SSF52540">
    <property type="entry name" value="P-loop containing nucleoside triphosphate hydrolases"/>
    <property type="match status" value="1"/>
</dbReference>
<evidence type="ECO:0000313" key="2">
    <source>
        <dbReference type="EMBL" id="GAI76584.1"/>
    </source>
</evidence>
<organism evidence="2">
    <name type="scientific">marine sediment metagenome</name>
    <dbReference type="NCBI Taxonomy" id="412755"/>
    <lineage>
        <taxon>unclassified sequences</taxon>
        <taxon>metagenomes</taxon>
        <taxon>ecological metagenomes</taxon>
    </lineage>
</organism>
<dbReference type="Gene3D" id="3.40.50.300">
    <property type="entry name" value="P-loop containing nucleotide triphosphate hydrolases"/>
    <property type="match status" value="1"/>
</dbReference>
<dbReference type="PANTHER" id="PTHR43977">
    <property type="entry name" value="STRUCTURAL MAINTENANCE OF CHROMOSOMES PROTEIN 3"/>
    <property type="match status" value="1"/>
</dbReference>
<dbReference type="Pfam" id="PF02463">
    <property type="entry name" value="SMC_N"/>
    <property type="match status" value="1"/>
</dbReference>
<feature type="domain" description="RecF/RecN/SMC N-terminal" evidence="1">
    <location>
        <begin position="34"/>
        <end position="119"/>
    </location>
</feature>
<reference evidence="2" key="1">
    <citation type="journal article" date="2014" name="Front. Microbiol.">
        <title>High frequency of phylogenetically diverse reductive dehalogenase-homologous genes in deep subseafloor sedimentary metagenomes.</title>
        <authorList>
            <person name="Kawai M."/>
            <person name="Futagami T."/>
            <person name="Toyoda A."/>
            <person name="Takaki Y."/>
            <person name="Nishi S."/>
            <person name="Hori S."/>
            <person name="Arai W."/>
            <person name="Tsubouchi T."/>
            <person name="Morono Y."/>
            <person name="Uchiyama I."/>
            <person name="Ito T."/>
            <person name="Fujiyama A."/>
            <person name="Inagaki F."/>
            <person name="Takami H."/>
        </authorList>
    </citation>
    <scope>NUCLEOTIDE SEQUENCE</scope>
    <source>
        <strain evidence="2">Expedition CK06-06</strain>
    </source>
</reference>
<protein>
    <recommendedName>
        <fullName evidence="1">RecF/RecN/SMC N-terminal domain-containing protein</fullName>
    </recommendedName>
</protein>